<dbReference type="OrthoDB" id="9802848at2"/>
<dbReference type="AlphaFoldDB" id="A0A139WQ95"/>
<reference evidence="1 2" key="1">
    <citation type="journal article" date="2013" name="Genome Biol. Evol.">
        <title>Genomes of Stigonematalean cyanobacteria (subsection V) and the evolution of oxygenic photosynthesis from prokaryotes to plastids.</title>
        <authorList>
            <person name="Dagan T."/>
            <person name="Roettger M."/>
            <person name="Stucken K."/>
            <person name="Landan G."/>
            <person name="Koch R."/>
            <person name="Major P."/>
            <person name="Gould S.B."/>
            <person name="Goremykin V.V."/>
            <person name="Rippka R."/>
            <person name="Tandeau de Marsac N."/>
            <person name="Gugger M."/>
            <person name="Lockhart P.J."/>
            <person name="Allen J.F."/>
            <person name="Brune I."/>
            <person name="Maus I."/>
            <person name="Puhler A."/>
            <person name="Martin W.F."/>
        </authorList>
    </citation>
    <scope>NUCLEOTIDE SEQUENCE [LARGE SCALE GENOMIC DNA]</scope>
    <source>
        <strain evidence="1 2">PCC 7110</strain>
    </source>
</reference>
<proteinExistence type="predicted"/>
<protein>
    <submittedName>
        <fullName evidence="1">Uncharacterized protein</fullName>
    </submittedName>
</protein>
<dbReference type="RefSeq" id="WP_017740863.1">
    <property type="nucleotide sequence ID" value="NZ_KQ976356.1"/>
</dbReference>
<dbReference type="Proteomes" id="UP000076925">
    <property type="component" value="Unassembled WGS sequence"/>
</dbReference>
<dbReference type="EMBL" id="ANNX02000078">
    <property type="protein sequence ID" value="KYC34603.1"/>
    <property type="molecule type" value="Genomic_DNA"/>
</dbReference>
<sequence>MLLKVWDKFLEVSSTASRAILEQFVSHIDIVGEELLVTTTAQPKMYQNLILPKIEASKPRLQNLVSQYGYWVDAVSCNTKLGMLK</sequence>
<keyword evidence="2" id="KW-1185">Reference proteome</keyword>
<organism evidence="1 2">
    <name type="scientific">Scytonema hofmannii PCC 7110</name>
    <dbReference type="NCBI Taxonomy" id="128403"/>
    <lineage>
        <taxon>Bacteria</taxon>
        <taxon>Bacillati</taxon>
        <taxon>Cyanobacteriota</taxon>
        <taxon>Cyanophyceae</taxon>
        <taxon>Nostocales</taxon>
        <taxon>Scytonemataceae</taxon>
        <taxon>Scytonema</taxon>
    </lineage>
</organism>
<accession>A0A139WQ95</accession>
<gene>
    <name evidence="1" type="ORF">WA1_51390</name>
</gene>
<evidence type="ECO:0000313" key="1">
    <source>
        <dbReference type="EMBL" id="KYC34603.1"/>
    </source>
</evidence>
<evidence type="ECO:0000313" key="2">
    <source>
        <dbReference type="Proteomes" id="UP000076925"/>
    </source>
</evidence>
<name>A0A139WQ95_9CYAN</name>
<comment type="caution">
    <text evidence="1">The sequence shown here is derived from an EMBL/GenBank/DDBJ whole genome shotgun (WGS) entry which is preliminary data.</text>
</comment>